<sequence>MGDQHFFIVGEVGYENLFLVSDEDSPLTKGKNLSINSLKKEKFIICEKGLDTGEILEKWL</sequence>
<accession>A0A0R1MB59</accession>
<reference evidence="1 2" key="1">
    <citation type="journal article" date="2015" name="Genome Announc.">
        <title>Expanding the biotechnology potential of lactobacilli through comparative genomics of 213 strains and associated genera.</title>
        <authorList>
            <person name="Sun Z."/>
            <person name="Harris H.M."/>
            <person name="McCann A."/>
            <person name="Guo C."/>
            <person name="Argimon S."/>
            <person name="Zhang W."/>
            <person name="Yang X."/>
            <person name="Jeffery I.B."/>
            <person name="Cooney J.C."/>
            <person name="Kagawa T.F."/>
            <person name="Liu W."/>
            <person name="Song Y."/>
            <person name="Salvetti E."/>
            <person name="Wrobel A."/>
            <person name="Rasinkangas P."/>
            <person name="Parkhill J."/>
            <person name="Rea M.C."/>
            <person name="O'Sullivan O."/>
            <person name="Ritari J."/>
            <person name="Douillard F.P."/>
            <person name="Paul Ross R."/>
            <person name="Yang R."/>
            <person name="Briner A.E."/>
            <person name="Felis G.E."/>
            <person name="de Vos W.M."/>
            <person name="Barrangou R."/>
            <person name="Klaenhammer T.R."/>
            <person name="Caufield P.W."/>
            <person name="Cui Y."/>
            <person name="Zhang H."/>
            <person name="O'Toole P.W."/>
        </authorList>
    </citation>
    <scope>NUCLEOTIDE SEQUENCE [LARGE SCALE GENOMIC DNA]</scope>
    <source>
        <strain evidence="1 2">DSM 19972</strain>
    </source>
</reference>
<protein>
    <submittedName>
        <fullName evidence="1">Uncharacterized protein</fullName>
    </submittedName>
</protein>
<comment type="caution">
    <text evidence="1">The sequence shown here is derived from an EMBL/GenBank/DDBJ whole genome shotgun (WGS) entry which is preliminary data.</text>
</comment>
<evidence type="ECO:0000313" key="1">
    <source>
        <dbReference type="EMBL" id="KRL05359.1"/>
    </source>
</evidence>
<dbReference type="EMBL" id="AZEH01000025">
    <property type="protein sequence ID" value="KRL05359.1"/>
    <property type="molecule type" value="Genomic_DNA"/>
</dbReference>
<dbReference type="AlphaFoldDB" id="A0A0R1MB59"/>
<keyword evidence="2" id="KW-1185">Reference proteome</keyword>
<organism evidence="1 2">
    <name type="scientific">Liquorilactobacillus oeni DSM 19972</name>
    <dbReference type="NCBI Taxonomy" id="1423777"/>
    <lineage>
        <taxon>Bacteria</taxon>
        <taxon>Bacillati</taxon>
        <taxon>Bacillota</taxon>
        <taxon>Bacilli</taxon>
        <taxon>Lactobacillales</taxon>
        <taxon>Lactobacillaceae</taxon>
        <taxon>Liquorilactobacillus</taxon>
    </lineage>
</organism>
<dbReference type="Proteomes" id="UP000051686">
    <property type="component" value="Unassembled WGS sequence"/>
</dbReference>
<gene>
    <name evidence="1" type="ORF">FD46_GL000760</name>
</gene>
<evidence type="ECO:0000313" key="2">
    <source>
        <dbReference type="Proteomes" id="UP000051686"/>
    </source>
</evidence>
<dbReference type="PATRIC" id="fig|1423777.3.peg.784"/>
<name>A0A0R1MB59_9LACO</name>
<proteinExistence type="predicted"/>